<evidence type="ECO:0000313" key="1">
    <source>
        <dbReference type="EMBL" id="KAI8423068.1"/>
    </source>
</evidence>
<proteinExistence type="predicted"/>
<sequence length="297" mass="32305">KAGKMKCVCLFLACVAIVSGYSIGENEVETPRLRTSEDLLDSVISDCFETSEPSSCLKVKVLSYLDTQLGVTKESSRSFDETNIDKVIFDRVGRILNANEFRFRLPEFIFQNAEVSYRADRGFDVEFPEETENGEARGILKKKLLLPVLLLLKLKMKALMPILVAIIGIKAVKALILSKLAITLVLGFLIYNLIMKKGAMPMMMAPTDAPPAPQYGPPASQYGTPVSTPAAPQDSYAPQWEPSGSGPYSRVWDPSQLAYSSYYPGDSSSSSSSNQSPSYSSVASVSSVSSSSSSPTY</sequence>
<evidence type="ECO:0000313" key="2">
    <source>
        <dbReference type="Proteomes" id="UP001064048"/>
    </source>
</evidence>
<accession>A0ACC0JG04</accession>
<name>A0ACC0JG04_CHOFU</name>
<feature type="non-terminal residue" evidence="1">
    <location>
        <position position="1"/>
    </location>
</feature>
<organism evidence="1 2">
    <name type="scientific">Choristoneura fumiferana</name>
    <name type="common">Spruce budworm moth</name>
    <name type="synonym">Archips fumiferana</name>
    <dbReference type="NCBI Taxonomy" id="7141"/>
    <lineage>
        <taxon>Eukaryota</taxon>
        <taxon>Metazoa</taxon>
        <taxon>Ecdysozoa</taxon>
        <taxon>Arthropoda</taxon>
        <taxon>Hexapoda</taxon>
        <taxon>Insecta</taxon>
        <taxon>Pterygota</taxon>
        <taxon>Neoptera</taxon>
        <taxon>Endopterygota</taxon>
        <taxon>Lepidoptera</taxon>
        <taxon>Glossata</taxon>
        <taxon>Ditrysia</taxon>
        <taxon>Tortricoidea</taxon>
        <taxon>Tortricidae</taxon>
        <taxon>Tortricinae</taxon>
        <taxon>Choristoneura</taxon>
    </lineage>
</organism>
<gene>
    <name evidence="1" type="ORF">MSG28_014153</name>
</gene>
<protein>
    <submittedName>
        <fullName evidence="1">Uncharacterized protein</fullName>
    </submittedName>
</protein>
<dbReference type="EMBL" id="CM046125">
    <property type="protein sequence ID" value="KAI8423068.1"/>
    <property type="molecule type" value="Genomic_DNA"/>
</dbReference>
<comment type="caution">
    <text evidence="1">The sequence shown here is derived from an EMBL/GenBank/DDBJ whole genome shotgun (WGS) entry which is preliminary data.</text>
</comment>
<keyword evidence="2" id="KW-1185">Reference proteome</keyword>
<dbReference type="Proteomes" id="UP001064048">
    <property type="component" value="Chromosome 25"/>
</dbReference>
<reference evidence="1 2" key="1">
    <citation type="journal article" date="2022" name="Genome Biol. Evol.">
        <title>The Spruce Budworm Genome: Reconstructing the Evolutionary History of Antifreeze Proteins.</title>
        <authorList>
            <person name="Beliveau C."/>
            <person name="Gagne P."/>
            <person name="Picq S."/>
            <person name="Vernygora O."/>
            <person name="Keeling C.I."/>
            <person name="Pinkney K."/>
            <person name="Doucet D."/>
            <person name="Wen F."/>
            <person name="Johnston J.S."/>
            <person name="Maaroufi H."/>
            <person name="Boyle B."/>
            <person name="Laroche J."/>
            <person name="Dewar K."/>
            <person name="Juretic N."/>
            <person name="Blackburn G."/>
            <person name="Nisole A."/>
            <person name="Brunet B."/>
            <person name="Brandao M."/>
            <person name="Lumley L."/>
            <person name="Duan J."/>
            <person name="Quan G."/>
            <person name="Lucarotti C.J."/>
            <person name="Roe A.D."/>
            <person name="Sperling F.A.H."/>
            <person name="Levesque R.C."/>
            <person name="Cusson M."/>
        </authorList>
    </citation>
    <scope>NUCLEOTIDE SEQUENCE [LARGE SCALE GENOMIC DNA]</scope>
    <source>
        <strain evidence="1">Glfc:IPQL:Cfum</strain>
    </source>
</reference>